<dbReference type="PATRIC" id="fig|285473.5.peg.2246"/>
<feature type="domain" description="Gram-positive cocci surface proteins LPxTG" evidence="8">
    <location>
        <begin position="221"/>
        <end position="257"/>
    </location>
</feature>
<gene>
    <name evidence="9" type="ORF">A4G23_02156</name>
</gene>
<accession>A0A1D8G1J4</accession>
<dbReference type="GeneID" id="91403705"/>
<dbReference type="Proteomes" id="UP000095349">
    <property type="component" value="Chromosome"/>
</dbReference>
<reference evidence="9 10" key="1">
    <citation type="submission" date="2016-09" db="EMBL/GenBank/DDBJ databases">
        <title>Streptomyces rubrolavendulae MJM4426 Genome sequencing and assembly.</title>
        <authorList>
            <person name="Kim J.-G."/>
        </authorList>
    </citation>
    <scope>NUCLEOTIDE SEQUENCE [LARGE SCALE GENOMIC DNA]</scope>
    <source>
        <strain evidence="9 10">MJM4426</strain>
    </source>
</reference>
<evidence type="ECO:0000256" key="6">
    <source>
        <dbReference type="SAM" id="Phobius"/>
    </source>
</evidence>
<dbReference type="STRING" id="285473.A4G23_02156"/>
<dbReference type="InterPro" id="IPR019931">
    <property type="entry name" value="LPXTG_anchor"/>
</dbReference>
<evidence type="ECO:0000256" key="4">
    <source>
        <dbReference type="ARBA" id="ARBA00023088"/>
    </source>
</evidence>
<evidence type="ECO:0000256" key="5">
    <source>
        <dbReference type="SAM" id="MobiDB-lite"/>
    </source>
</evidence>
<feature type="compositionally biased region" description="Low complexity" evidence="5">
    <location>
        <begin position="140"/>
        <end position="216"/>
    </location>
</feature>
<evidence type="ECO:0000256" key="2">
    <source>
        <dbReference type="ARBA" id="ARBA00022525"/>
    </source>
</evidence>
<feature type="region of interest" description="Disordered" evidence="5">
    <location>
        <begin position="125"/>
        <end position="224"/>
    </location>
</feature>
<keyword evidence="6" id="KW-0812">Transmembrane</keyword>
<dbReference type="NCBIfam" id="TIGR01167">
    <property type="entry name" value="LPXTG_anchor"/>
    <property type="match status" value="1"/>
</dbReference>
<dbReference type="OrthoDB" id="4200847at2"/>
<evidence type="ECO:0000313" key="9">
    <source>
        <dbReference type="EMBL" id="AOT59318.1"/>
    </source>
</evidence>
<keyword evidence="3 7" id="KW-0732">Signal</keyword>
<proteinExistence type="predicted"/>
<protein>
    <recommendedName>
        <fullName evidence="8">Gram-positive cocci surface proteins LPxTG domain-containing protein</fullName>
    </recommendedName>
</protein>
<dbReference type="PROSITE" id="PS50847">
    <property type="entry name" value="GRAM_POS_ANCHORING"/>
    <property type="match status" value="1"/>
</dbReference>
<keyword evidence="2" id="KW-0964">Secreted</keyword>
<keyword evidence="6" id="KW-0472">Membrane</keyword>
<keyword evidence="1" id="KW-0134">Cell wall</keyword>
<dbReference type="EMBL" id="CP017316">
    <property type="protein sequence ID" value="AOT59318.1"/>
    <property type="molecule type" value="Genomic_DNA"/>
</dbReference>
<feature type="chain" id="PRO_5009107011" description="Gram-positive cocci surface proteins LPxTG domain-containing protein" evidence="7">
    <location>
        <begin position="28"/>
        <end position="257"/>
    </location>
</feature>
<dbReference type="PROSITE" id="PS51257">
    <property type="entry name" value="PROKAR_LIPOPROTEIN"/>
    <property type="match status" value="1"/>
</dbReference>
<dbReference type="KEGG" id="srn:A4G23_02156"/>
<name>A0A1D8G1J4_9ACTN</name>
<evidence type="ECO:0000313" key="10">
    <source>
        <dbReference type="Proteomes" id="UP000095349"/>
    </source>
</evidence>
<evidence type="ECO:0000256" key="7">
    <source>
        <dbReference type="SAM" id="SignalP"/>
    </source>
</evidence>
<keyword evidence="4" id="KW-0572">Peptidoglycan-anchor</keyword>
<sequence>MRTLSKTTGALVAAAACGLLLAPAAHATKGDNGTVKIHDSKTGEELKKNEPKVCEFYLDAFKFDAAQKVTWEIQAWANNELEKGTTVEEGAFTLDGQGHGRTEDMTLPDGQYKLFWSWEGMKGAPKHKVFKSDCPDETPDPSGSPSEDPSGTPTPTDTPSEEPSGTPSENPSGTPSENPSETPSATPSETPGTPAPSETAPGGAEPTAAPSASEGAVDGDLAETGSSTPVAALAAAAAALVAGGAFLVMRRRKAQQH</sequence>
<keyword evidence="10" id="KW-1185">Reference proteome</keyword>
<feature type="transmembrane region" description="Helical" evidence="6">
    <location>
        <begin position="230"/>
        <end position="249"/>
    </location>
</feature>
<evidence type="ECO:0000256" key="3">
    <source>
        <dbReference type="ARBA" id="ARBA00022729"/>
    </source>
</evidence>
<dbReference type="AlphaFoldDB" id="A0A1D8G1J4"/>
<dbReference type="RefSeq" id="WP_031130590.1">
    <property type="nucleotide sequence ID" value="NZ_CP017316.1"/>
</dbReference>
<evidence type="ECO:0000259" key="8">
    <source>
        <dbReference type="PROSITE" id="PS50847"/>
    </source>
</evidence>
<organism evidence="9 10">
    <name type="scientific">Streptomyces rubrolavendulae</name>
    <dbReference type="NCBI Taxonomy" id="285473"/>
    <lineage>
        <taxon>Bacteria</taxon>
        <taxon>Bacillati</taxon>
        <taxon>Actinomycetota</taxon>
        <taxon>Actinomycetes</taxon>
        <taxon>Kitasatosporales</taxon>
        <taxon>Streptomycetaceae</taxon>
        <taxon>Streptomyces</taxon>
    </lineage>
</organism>
<evidence type="ECO:0000256" key="1">
    <source>
        <dbReference type="ARBA" id="ARBA00022512"/>
    </source>
</evidence>
<feature type="signal peptide" evidence="7">
    <location>
        <begin position="1"/>
        <end position="27"/>
    </location>
</feature>
<keyword evidence="6" id="KW-1133">Transmembrane helix</keyword>